<reference evidence="6" key="3">
    <citation type="submission" date="2023-01" db="EMBL/GenBank/DDBJ databases">
        <authorList>
            <person name="Sun Q."/>
            <person name="Evtushenko L."/>
        </authorList>
    </citation>
    <scope>NUCLEOTIDE SEQUENCE</scope>
    <source>
        <strain evidence="6">VKM B-1606</strain>
    </source>
</reference>
<dbReference type="Proteomes" id="UP000758856">
    <property type="component" value="Unassembled WGS sequence"/>
</dbReference>
<evidence type="ECO:0000313" key="7">
    <source>
        <dbReference type="EMBL" id="MBM7850298.1"/>
    </source>
</evidence>
<feature type="transmembrane region" description="Helical" evidence="4">
    <location>
        <begin position="315"/>
        <end position="340"/>
    </location>
</feature>
<evidence type="ECO:0000256" key="2">
    <source>
        <dbReference type="ARBA" id="ARBA00022989"/>
    </source>
</evidence>
<dbReference type="PANTHER" id="PTHR23521:SF3">
    <property type="entry name" value="MFS TRANSPORTER"/>
    <property type="match status" value="1"/>
</dbReference>
<feature type="domain" description="Major facilitator superfamily (MFS) profile" evidence="5">
    <location>
        <begin position="225"/>
        <end position="404"/>
    </location>
</feature>
<dbReference type="SUPFAM" id="SSF103473">
    <property type="entry name" value="MFS general substrate transporter"/>
    <property type="match status" value="1"/>
</dbReference>
<reference evidence="6" key="1">
    <citation type="journal article" date="2014" name="Int. J. Syst. Evol. Microbiol.">
        <title>Complete genome sequence of Corynebacterium casei LMG S-19264T (=DSM 44701T), isolated from a smear-ripened cheese.</title>
        <authorList>
            <consortium name="US DOE Joint Genome Institute (JGI-PGF)"/>
            <person name="Walter F."/>
            <person name="Albersmeier A."/>
            <person name="Kalinowski J."/>
            <person name="Ruckert C."/>
        </authorList>
    </citation>
    <scope>NUCLEOTIDE SEQUENCE</scope>
    <source>
        <strain evidence="6">VKM B-1606</strain>
    </source>
</reference>
<evidence type="ECO:0000256" key="1">
    <source>
        <dbReference type="ARBA" id="ARBA00022692"/>
    </source>
</evidence>
<evidence type="ECO:0000256" key="3">
    <source>
        <dbReference type="ARBA" id="ARBA00023136"/>
    </source>
</evidence>
<dbReference type="GO" id="GO:0022857">
    <property type="term" value="F:transmembrane transporter activity"/>
    <property type="evidence" value="ECO:0007669"/>
    <property type="project" value="InterPro"/>
</dbReference>
<dbReference type="GO" id="GO:0005886">
    <property type="term" value="C:plasma membrane"/>
    <property type="evidence" value="ECO:0007669"/>
    <property type="project" value="TreeGrafter"/>
</dbReference>
<feature type="transmembrane region" description="Helical" evidence="4">
    <location>
        <begin position="184"/>
        <end position="207"/>
    </location>
</feature>
<dbReference type="Gene3D" id="1.20.1250.20">
    <property type="entry name" value="MFS general substrate transporter like domains"/>
    <property type="match status" value="2"/>
</dbReference>
<feature type="transmembrane region" description="Helical" evidence="4">
    <location>
        <begin position="66"/>
        <end position="86"/>
    </location>
</feature>
<keyword evidence="3 4" id="KW-0472">Membrane</keyword>
<feature type="transmembrane region" description="Helical" evidence="4">
    <location>
        <begin position="155"/>
        <end position="178"/>
    </location>
</feature>
<dbReference type="Pfam" id="PF07690">
    <property type="entry name" value="MFS_1"/>
    <property type="match status" value="1"/>
</dbReference>
<evidence type="ECO:0000313" key="8">
    <source>
        <dbReference type="Proteomes" id="UP000758856"/>
    </source>
</evidence>
<feature type="transmembrane region" description="Helical" evidence="4">
    <location>
        <begin position="98"/>
        <end position="121"/>
    </location>
</feature>
<gene>
    <name evidence="6" type="ORF">GCM10008170_16100</name>
    <name evidence="7" type="ORF">JOD31_000510</name>
</gene>
<feature type="transmembrane region" description="Helical" evidence="4">
    <location>
        <begin position="219"/>
        <end position="239"/>
    </location>
</feature>
<dbReference type="EMBL" id="BSFF01000002">
    <property type="protein sequence ID" value="GLK55591.1"/>
    <property type="molecule type" value="Genomic_DNA"/>
</dbReference>
<accession>A0A9W6IS95</accession>
<dbReference type="Proteomes" id="UP001143400">
    <property type="component" value="Unassembled WGS sequence"/>
</dbReference>
<dbReference type="AlphaFoldDB" id="A0A9W6IS95"/>
<feature type="transmembrane region" description="Helical" evidence="4">
    <location>
        <begin position="127"/>
        <end position="148"/>
    </location>
</feature>
<feature type="transmembrane region" description="Helical" evidence="4">
    <location>
        <begin position="291"/>
        <end position="309"/>
    </location>
</feature>
<organism evidence="6 9">
    <name type="scientific">Methylopila capsulata</name>
    <dbReference type="NCBI Taxonomy" id="61654"/>
    <lineage>
        <taxon>Bacteria</taxon>
        <taxon>Pseudomonadati</taxon>
        <taxon>Pseudomonadota</taxon>
        <taxon>Alphaproteobacteria</taxon>
        <taxon>Hyphomicrobiales</taxon>
        <taxon>Methylopilaceae</taxon>
        <taxon>Methylopila</taxon>
    </lineage>
</organism>
<comment type="caution">
    <text evidence="6">The sequence shown here is derived from an EMBL/GenBank/DDBJ whole genome shotgun (WGS) entry which is preliminary data.</text>
</comment>
<feature type="transmembrane region" description="Helical" evidence="4">
    <location>
        <begin position="352"/>
        <end position="373"/>
    </location>
</feature>
<dbReference type="RefSeq" id="WP_309299046.1">
    <property type="nucleotide sequence ID" value="NZ_BSFF01000002.1"/>
</dbReference>
<dbReference type="PROSITE" id="PS50850">
    <property type="entry name" value="MFS"/>
    <property type="match status" value="1"/>
</dbReference>
<reference evidence="7 8" key="2">
    <citation type="submission" date="2021-01" db="EMBL/GenBank/DDBJ databases">
        <title>Genomic Encyclopedia of Type Strains, Phase IV (KMG-IV): sequencing the most valuable type-strain genomes for metagenomic binning, comparative biology and taxonomic classification.</title>
        <authorList>
            <person name="Goeker M."/>
        </authorList>
    </citation>
    <scope>NUCLEOTIDE SEQUENCE [LARGE SCALE GENOMIC DNA]</scope>
    <source>
        <strain evidence="7 8">DSM 6130</strain>
    </source>
</reference>
<dbReference type="PANTHER" id="PTHR23521">
    <property type="entry name" value="TRANSPORTER MFS SUPERFAMILY"/>
    <property type="match status" value="1"/>
</dbReference>
<dbReference type="CDD" id="cd17477">
    <property type="entry name" value="MFS_YcaD_like"/>
    <property type="match status" value="1"/>
</dbReference>
<evidence type="ECO:0000313" key="6">
    <source>
        <dbReference type="EMBL" id="GLK55591.1"/>
    </source>
</evidence>
<feature type="transmembrane region" description="Helical" evidence="4">
    <location>
        <begin position="31"/>
        <end position="54"/>
    </location>
</feature>
<proteinExistence type="predicted"/>
<dbReference type="EMBL" id="JAFBCY010000001">
    <property type="protein sequence ID" value="MBM7850298.1"/>
    <property type="molecule type" value="Genomic_DNA"/>
</dbReference>
<dbReference type="InterPro" id="IPR020846">
    <property type="entry name" value="MFS_dom"/>
</dbReference>
<dbReference type="InterPro" id="IPR011701">
    <property type="entry name" value="MFS"/>
</dbReference>
<sequence>MARHTRLCFLRLAMTALSDPLADFTPRDRRIGITVAIACVSLVGVGLSLSIPLLSFAMESRGASGAMIGLNTAMGGVATVAVAPFIPRLAAGLGVRPTLFLALAIGAAAILGFAFIQPFWAWFPLRFAFGVSLAIMFVLSEFWINALAPARSRGLVMGVYVTALSVGLGAGPLILAGVGMDSLAPYLTCAGLFVVAAGPLLFAGCSAPPLERAEKGRGVLFFLALAPVATLSAFIFGAVETGAFAFLPLYGVQLGFGATTAALLVTAMEVGNVLLQIPLGLLSDRMDRRKLLLAIGVIGFFGALAIPLAGASAPLLYTVVALWGGVVCGLYTVALAHLGARFSGTDLATANAAFVVMYSFGLIAGPPVLGVGFDLWPPYGAPAAIAVLMGVFALVAAWRVRAPS</sequence>
<evidence type="ECO:0000313" key="9">
    <source>
        <dbReference type="Proteomes" id="UP001143400"/>
    </source>
</evidence>
<dbReference type="InterPro" id="IPR047200">
    <property type="entry name" value="MFS_YcaD-like"/>
</dbReference>
<protein>
    <submittedName>
        <fullName evidence="6">ABC transporter permease</fullName>
    </submittedName>
    <submittedName>
        <fullName evidence="7">MFS family permease</fullName>
    </submittedName>
</protein>
<dbReference type="InterPro" id="IPR036259">
    <property type="entry name" value="MFS_trans_sf"/>
</dbReference>
<evidence type="ECO:0000259" key="5">
    <source>
        <dbReference type="PROSITE" id="PS50850"/>
    </source>
</evidence>
<keyword evidence="8" id="KW-1185">Reference proteome</keyword>
<evidence type="ECO:0000256" key="4">
    <source>
        <dbReference type="SAM" id="Phobius"/>
    </source>
</evidence>
<keyword evidence="1 4" id="KW-0812">Transmembrane</keyword>
<name>A0A9W6IS95_9HYPH</name>
<keyword evidence="2 4" id="KW-1133">Transmembrane helix</keyword>
<feature type="transmembrane region" description="Helical" evidence="4">
    <location>
        <begin position="379"/>
        <end position="398"/>
    </location>
</feature>